<gene>
    <name evidence="1" type="ORF">SAMN02745245_01588</name>
</gene>
<reference evidence="1 2" key="1">
    <citation type="submission" date="2016-11" db="EMBL/GenBank/DDBJ databases">
        <authorList>
            <person name="Jaros S."/>
            <person name="Januszkiewicz K."/>
            <person name="Wedrychowicz H."/>
        </authorList>
    </citation>
    <scope>NUCLEOTIDE SEQUENCE [LARGE SCALE GENOMIC DNA]</scope>
    <source>
        <strain evidence="1 2">DSM 21120</strain>
    </source>
</reference>
<keyword evidence="2" id="KW-1185">Reference proteome</keyword>
<dbReference type="OrthoDB" id="1650869at2"/>
<dbReference type="Pfam" id="PF20092">
    <property type="entry name" value="DUF6483"/>
    <property type="match status" value="1"/>
</dbReference>
<proteinExistence type="predicted"/>
<dbReference type="RefSeq" id="WP_083529159.1">
    <property type="nucleotide sequence ID" value="NZ_FQXI01000012.1"/>
</dbReference>
<sequence length="133" mass="15548">MGYEQDWIMRQVHSIVSFIIYLMIGKKPNEDMLQNFEKTTFSSNTLYSNLKDLISQGKIDEAENKLFDSIDTDLSDKNAFYAGILFYSEINNLSNEKLREYNFPREEILRGLKEICSIYGFELGALDIDNYNK</sequence>
<evidence type="ECO:0000313" key="1">
    <source>
        <dbReference type="EMBL" id="SHH54829.1"/>
    </source>
</evidence>
<protein>
    <submittedName>
        <fullName evidence="1">Uncharacterized protein</fullName>
    </submittedName>
</protein>
<organism evidence="1 2">
    <name type="scientific">Anaerosphaera aminiphila DSM 21120</name>
    <dbReference type="NCBI Taxonomy" id="1120995"/>
    <lineage>
        <taxon>Bacteria</taxon>
        <taxon>Bacillati</taxon>
        <taxon>Bacillota</taxon>
        <taxon>Tissierellia</taxon>
        <taxon>Tissierellales</taxon>
        <taxon>Peptoniphilaceae</taxon>
        <taxon>Anaerosphaera</taxon>
    </lineage>
</organism>
<dbReference type="AlphaFoldDB" id="A0A1M5TVT7"/>
<accession>A0A1M5TVT7</accession>
<dbReference type="STRING" id="1120995.SAMN02745245_01588"/>
<dbReference type="InterPro" id="IPR045507">
    <property type="entry name" value="DUF6483"/>
</dbReference>
<dbReference type="EMBL" id="FQXI01000012">
    <property type="protein sequence ID" value="SHH54829.1"/>
    <property type="molecule type" value="Genomic_DNA"/>
</dbReference>
<evidence type="ECO:0000313" key="2">
    <source>
        <dbReference type="Proteomes" id="UP000184032"/>
    </source>
</evidence>
<name>A0A1M5TVT7_9FIRM</name>
<dbReference type="Proteomes" id="UP000184032">
    <property type="component" value="Unassembled WGS sequence"/>
</dbReference>